<dbReference type="EMBL" id="AYSA01000437">
    <property type="protein sequence ID" value="ESZ91996.1"/>
    <property type="molecule type" value="Genomic_DNA"/>
</dbReference>
<keyword evidence="9" id="KW-1185">Reference proteome</keyword>
<evidence type="ECO:0000256" key="2">
    <source>
        <dbReference type="ARBA" id="ARBA00009183"/>
    </source>
</evidence>
<dbReference type="Proteomes" id="UP000019487">
    <property type="component" value="Unassembled WGS sequence"/>
</dbReference>
<dbReference type="SUPFAM" id="SSF51905">
    <property type="entry name" value="FAD/NAD(P)-binding domain"/>
    <property type="match status" value="2"/>
</dbReference>
<dbReference type="OrthoDB" id="66881at2759"/>
<keyword evidence="3" id="KW-0285">Flavoprotein</keyword>
<protein>
    <recommendedName>
        <fullName evidence="10">Thiol-specific monooxygenase</fullName>
    </recommendedName>
</protein>
<dbReference type="GO" id="GO:0050661">
    <property type="term" value="F:NADP binding"/>
    <property type="evidence" value="ECO:0007669"/>
    <property type="project" value="InterPro"/>
</dbReference>
<dbReference type="PANTHER" id="PTHR23023">
    <property type="entry name" value="DIMETHYLANILINE MONOOXYGENASE"/>
    <property type="match status" value="1"/>
</dbReference>
<evidence type="ECO:0008006" key="10">
    <source>
        <dbReference type="Google" id="ProtNLM"/>
    </source>
</evidence>
<comment type="cofactor">
    <cofactor evidence="1">
        <name>FAD</name>
        <dbReference type="ChEBI" id="CHEBI:57692"/>
    </cofactor>
</comment>
<accession>W9C819</accession>
<dbReference type="PRINTS" id="PR00370">
    <property type="entry name" value="FMOXYGENASE"/>
</dbReference>
<evidence type="ECO:0000256" key="1">
    <source>
        <dbReference type="ARBA" id="ARBA00001974"/>
    </source>
</evidence>
<evidence type="ECO:0000313" key="8">
    <source>
        <dbReference type="EMBL" id="ESZ91996.1"/>
    </source>
</evidence>
<evidence type="ECO:0000256" key="6">
    <source>
        <dbReference type="ARBA" id="ARBA00023002"/>
    </source>
</evidence>
<dbReference type="GO" id="GO:0050660">
    <property type="term" value="F:flavin adenine dinucleotide binding"/>
    <property type="evidence" value="ECO:0007669"/>
    <property type="project" value="InterPro"/>
</dbReference>
<dbReference type="GO" id="GO:0004499">
    <property type="term" value="F:N,N-dimethylaniline monooxygenase activity"/>
    <property type="evidence" value="ECO:0007669"/>
    <property type="project" value="InterPro"/>
</dbReference>
<keyword evidence="7" id="KW-0503">Monooxygenase</keyword>
<dbReference type="STRING" id="1432307.W9C819"/>
<dbReference type="AlphaFoldDB" id="W9C819"/>
<sequence>MNSKLRVPFNIKKIAIIGAGPSGLAAGKFLQAEKYFDKIDIIEQQAEVGGVWNYTPNISDSVPIPSTTPNVSPEKPIWPKDGKVPIFSNPMYDRLHTNIPKTLMCFSDRPFRSDSLLFPMREDVQEYLVHYSGDVRHLIRFSEQVQDIRLEADNDHDRWEITSKSTITNNEIKETYDAVIVANGHYSVPFIPDVPGIKAFNSAHPSIISHSKIFRSPDAFVGKRVIVVGNGASGLDIGTQISKVCKQPLLNSVRTSSGEAEDGKEEVPPISEYLADIRGVRFDDGRIEKDIDAIVYCTGYFYSYPFLNSLDPPVVTTGRRVVGSYQHLFDIQHPTLAFTALAQKVVPFPISEVQSAAISKVWSNKLVLPSKEKMKLWEQERVKEHGNGTSFHIFGYPHDAEYINGLHDWVKGAEGGFSKEPACWDEKMLWVRRLFADIRKSFIEDGGKAKTMEELGYDYEKRDGQNVMGNCEDRF</sequence>
<comment type="caution">
    <text evidence="8">The sequence shown here is derived from an EMBL/GenBank/DDBJ whole genome shotgun (WGS) entry which is preliminary data.</text>
</comment>
<dbReference type="InterPro" id="IPR000960">
    <property type="entry name" value="Flavin_mOase"/>
</dbReference>
<name>W9C819_SCLBF</name>
<dbReference type="Pfam" id="PF00743">
    <property type="entry name" value="FMO-like"/>
    <property type="match status" value="2"/>
</dbReference>
<dbReference type="InterPro" id="IPR020946">
    <property type="entry name" value="Flavin_mOase-like"/>
</dbReference>
<keyword evidence="4" id="KW-0274">FAD</keyword>
<keyword evidence="6" id="KW-0560">Oxidoreductase</keyword>
<dbReference type="HOGENOM" id="CLU_006909_5_0_1"/>
<dbReference type="FunFam" id="3.50.50.60:FF:000138">
    <property type="entry name" value="Flavin-containing monooxygenase"/>
    <property type="match status" value="1"/>
</dbReference>
<evidence type="ECO:0000256" key="4">
    <source>
        <dbReference type="ARBA" id="ARBA00022827"/>
    </source>
</evidence>
<reference evidence="8 9" key="1">
    <citation type="journal article" date="2014" name="Genome Announc.">
        <title>Draft genome sequence of Sclerotinia borealis, a psychrophilic plant pathogenic fungus.</title>
        <authorList>
            <person name="Mardanov A.V."/>
            <person name="Beletsky A.V."/>
            <person name="Kadnikov V.V."/>
            <person name="Ignatov A.N."/>
            <person name="Ravin N.V."/>
        </authorList>
    </citation>
    <scope>NUCLEOTIDE SEQUENCE [LARGE SCALE GENOMIC DNA]</scope>
    <source>
        <strain evidence="9">F-4157</strain>
    </source>
</reference>
<organism evidence="8 9">
    <name type="scientific">Sclerotinia borealis (strain F-4128)</name>
    <dbReference type="NCBI Taxonomy" id="1432307"/>
    <lineage>
        <taxon>Eukaryota</taxon>
        <taxon>Fungi</taxon>
        <taxon>Dikarya</taxon>
        <taxon>Ascomycota</taxon>
        <taxon>Pezizomycotina</taxon>
        <taxon>Leotiomycetes</taxon>
        <taxon>Helotiales</taxon>
        <taxon>Sclerotiniaceae</taxon>
        <taxon>Sclerotinia</taxon>
    </lineage>
</organism>
<keyword evidence="5" id="KW-0521">NADP</keyword>
<evidence type="ECO:0000256" key="7">
    <source>
        <dbReference type="ARBA" id="ARBA00023033"/>
    </source>
</evidence>
<evidence type="ECO:0000256" key="3">
    <source>
        <dbReference type="ARBA" id="ARBA00022630"/>
    </source>
</evidence>
<evidence type="ECO:0000313" key="9">
    <source>
        <dbReference type="Proteomes" id="UP000019487"/>
    </source>
</evidence>
<dbReference type="Pfam" id="PF13450">
    <property type="entry name" value="NAD_binding_8"/>
    <property type="match status" value="1"/>
</dbReference>
<comment type="similarity">
    <text evidence="2">Belongs to the FMO family.</text>
</comment>
<dbReference type="InterPro" id="IPR050346">
    <property type="entry name" value="FMO-like"/>
</dbReference>
<dbReference type="Gene3D" id="3.50.50.60">
    <property type="entry name" value="FAD/NAD(P)-binding domain"/>
    <property type="match status" value="2"/>
</dbReference>
<dbReference type="InterPro" id="IPR036188">
    <property type="entry name" value="FAD/NAD-bd_sf"/>
</dbReference>
<evidence type="ECO:0000256" key="5">
    <source>
        <dbReference type="ARBA" id="ARBA00022857"/>
    </source>
</evidence>
<proteinExistence type="inferred from homology"/>
<gene>
    <name evidence="8" type="ORF">SBOR_7611</name>
</gene>